<protein>
    <recommendedName>
        <fullName evidence="3">CCHC-type domain-containing protein</fullName>
    </recommendedName>
</protein>
<dbReference type="EMBL" id="CAJNRD030001123">
    <property type="protein sequence ID" value="CAG5103009.1"/>
    <property type="molecule type" value="Genomic_DNA"/>
</dbReference>
<reference evidence="4" key="1">
    <citation type="submission" date="2021-04" db="EMBL/GenBank/DDBJ databases">
        <authorList>
            <person name="Chebbi M.A.C M."/>
        </authorList>
    </citation>
    <scope>NUCLEOTIDE SEQUENCE</scope>
</reference>
<evidence type="ECO:0000256" key="1">
    <source>
        <dbReference type="PROSITE-ProRule" id="PRU00047"/>
    </source>
</evidence>
<feature type="compositionally biased region" description="Basic and acidic residues" evidence="2">
    <location>
        <begin position="158"/>
        <end position="181"/>
    </location>
</feature>
<evidence type="ECO:0000259" key="3">
    <source>
        <dbReference type="PROSITE" id="PS50158"/>
    </source>
</evidence>
<dbReference type="OrthoDB" id="7696379at2759"/>
<keyword evidence="1" id="KW-0862">Zinc</keyword>
<proteinExistence type="predicted"/>
<dbReference type="GO" id="GO:0008270">
    <property type="term" value="F:zinc ion binding"/>
    <property type="evidence" value="ECO:0007669"/>
    <property type="project" value="UniProtKB-KW"/>
</dbReference>
<keyword evidence="1" id="KW-0479">Metal-binding</keyword>
<dbReference type="Proteomes" id="UP000786811">
    <property type="component" value="Unassembled WGS sequence"/>
</dbReference>
<dbReference type="GO" id="GO:0003676">
    <property type="term" value="F:nucleic acid binding"/>
    <property type="evidence" value="ECO:0007669"/>
    <property type="project" value="InterPro"/>
</dbReference>
<feature type="region of interest" description="Disordered" evidence="2">
    <location>
        <begin position="156"/>
        <end position="250"/>
    </location>
</feature>
<organism evidence="4 5">
    <name type="scientific">Cotesia congregata</name>
    <name type="common">Parasitoid wasp</name>
    <name type="synonym">Apanteles congregatus</name>
    <dbReference type="NCBI Taxonomy" id="51543"/>
    <lineage>
        <taxon>Eukaryota</taxon>
        <taxon>Metazoa</taxon>
        <taxon>Ecdysozoa</taxon>
        <taxon>Arthropoda</taxon>
        <taxon>Hexapoda</taxon>
        <taxon>Insecta</taxon>
        <taxon>Pterygota</taxon>
        <taxon>Neoptera</taxon>
        <taxon>Endopterygota</taxon>
        <taxon>Hymenoptera</taxon>
        <taxon>Apocrita</taxon>
        <taxon>Ichneumonoidea</taxon>
        <taxon>Braconidae</taxon>
        <taxon>Microgastrinae</taxon>
        <taxon>Cotesia</taxon>
    </lineage>
</organism>
<feature type="compositionally biased region" description="Polar residues" evidence="2">
    <location>
        <begin position="229"/>
        <end position="250"/>
    </location>
</feature>
<sequence length="250" mass="29028">MQKNESVVHFCERFDAIVREYETCGSGEPLTAQELRSAFYQVVTPIIPQLRDADSIRRTNSNEMSLEEIKSFILQLEAEKRSESQEVEANRVNTNSKVGKCHRCSKFGHWEKECPLKPKKLWHCYICESVVDHKGTDHNSGSVKLNKRSSLIRGKTFKTHDNFKSKQTKRYDSNNKRDYKTKTNGLENQEMKGFKNNKNNYKNNNNKDKESRNIKARRVKDSDDESEQSRSTQRSKLNHSTSTTRTAAEL</sequence>
<dbReference type="SUPFAM" id="SSF57756">
    <property type="entry name" value="Retrovirus zinc finger-like domains"/>
    <property type="match status" value="1"/>
</dbReference>
<name>A0A8J2HMZ2_COTCN</name>
<gene>
    <name evidence="4" type="ORF">HICCMSTLAB_LOCUS11295</name>
</gene>
<evidence type="ECO:0000313" key="5">
    <source>
        <dbReference type="Proteomes" id="UP000786811"/>
    </source>
</evidence>
<keyword evidence="5" id="KW-1185">Reference proteome</keyword>
<dbReference type="Gene3D" id="4.10.60.10">
    <property type="entry name" value="Zinc finger, CCHC-type"/>
    <property type="match status" value="1"/>
</dbReference>
<dbReference type="InterPro" id="IPR036875">
    <property type="entry name" value="Znf_CCHC_sf"/>
</dbReference>
<feature type="domain" description="CCHC-type" evidence="3">
    <location>
        <begin position="100"/>
        <end position="115"/>
    </location>
</feature>
<dbReference type="PROSITE" id="PS50158">
    <property type="entry name" value="ZF_CCHC"/>
    <property type="match status" value="1"/>
</dbReference>
<evidence type="ECO:0000256" key="2">
    <source>
        <dbReference type="SAM" id="MobiDB-lite"/>
    </source>
</evidence>
<keyword evidence="1" id="KW-0863">Zinc-finger</keyword>
<dbReference type="AlphaFoldDB" id="A0A8J2HMZ2"/>
<accession>A0A8J2HMZ2</accession>
<evidence type="ECO:0000313" key="4">
    <source>
        <dbReference type="EMBL" id="CAG5103009.1"/>
    </source>
</evidence>
<dbReference type="InterPro" id="IPR001878">
    <property type="entry name" value="Znf_CCHC"/>
</dbReference>
<comment type="caution">
    <text evidence="4">The sequence shown here is derived from an EMBL/GenBank/DDBJ whole genome shotgun (WGS) entry which is preliminary data.</text>
</comment>